<dbReference type="PROSITE" id="PS00136">
    <property type="entry name" value="SUBTILASE_ASP"/>
    <property type="match status" value="1"/>
</dbReference>
<dbReference type="Gene3D" id="3.50.30.30">
    <property type="match status" value="1"/>
</dbReference>
<dbReference type="InterPro" id="IPR046450">
    <property type="entry name" value="PA_dom_sf"/>
</dbReference>
<comment type="similarity">
    <text evidence="1 8 9">Belongs to the peptidase S8 family.</text>
</comment>
<feature type="domain" description="Peptidase S8/S53" evidence="12">
    <location>
        <begin position="216"/>
        <end position="665"/>
    </location>
</feature>
<evidence type="ECO:0000256" key="2">
    <source>
        <dbReference type="ARBA" id="ARBA00022512"/>
    </source>
</evidence>
<evidence type="ECO:0000256" key="6">
    <source>
        <dbReference type="ARBA" id="ARBA00022801"/>
    </source>
</evidence>
<dbReference type="PRINTS" id="PR00723">
    <property type="entry name" value="SUBTILISIN"/>
</dbReference>
<feature type="active site" description="Charge relay system" evidence="8">
    <location>
        <position position="298"/>
    </location>
</feature>
<evidence type="ECO:0000256" key="9">
    <source>
        <dbReference type="RuleBase" id="RU003355"/>
    </source>
</evidence>
<dbReference type="SUPFAM" id="SSF52025">
    <property type="entry name" value="PA domain"/>
    <property type="match status" value="1"/>
</dbReference>
<dbReference type="InterPro" id="IPR023828">
    <property type="entry name" value="Peptidase_S8_Ser-AS"/>
</dbReference>
<dbReference type="CDD" id="cd07474">
    <property type="entry name" value="Peptidases_S8_subtilisin_Vpr-like"/>
    <property type="match status" value="1"/>
</dbReference>
<keyword evidence="16" id="KW-1185">Reference proteome</keyword>
<dbReference type="Gene3D" id="3.40.50.200">
    <property type="entry name" value="Peptidase S8/S53 domain"/>
    <property type="match status" value="2"/>
</dbReference>
<keyword evidence="3" id="KW-0964">Secreted</keyword>
<dbReference type="InterPro" id="IPR022398">
    <property type="entry name" value="Peptidase_S8_His-AS"/>
</dbReference>
<comment type="caution">
    <text evidence="15">The sequence shown here is derived from an EMBL/GenBank/DDBJ whole genome shotgun (WGS) entry which is preliminary data.</text>
</comment>
<evidence type="ECO:0000256" key="10">
    <source>
        <dbReference type="SAM" id="MobiDB-lite"/>
    </source>
</evidence>
<gene>
    <name evidence="15" type="ORF">JOC86_002480</name>
</gene>
<dbReference type="GO" id="GO:0006508">
    <property type="term" value="P:proteolysis"/>
    <property type="evidence" value="ECO:0007669"/>
    <property type="project" value="UniProtKB-KW"/>
</dbReference>
<feature type="domain" description="Inhibitor I9" evidence="14">
    <location>
        <begin position="83"/>
        <end position="183"/>
    </location>
</feature>
<organism evidence="15 16">
    <name type="scientific">Rossellomorea pakistanensis</name>
    <dbReference type="NCBI Taxonomy" id="992288"/>
    <lineage>
        <taxon>Bacteria</taxon>
        <taxon>Bacillati</taxon>
        <taxon>Bacillota</taxon>
        <taxon>Bacilli</taxon>
        <taxon>Bacillales</taxon>
        <taxon>Bacillaceae</taxon>
        <taxon>Rossellomorea</taxon>
    </lineage>
</organism>
<protein>
    <submittedName>
        <fullName evidence="15">Subtilisin family serine protease</fullName>
    </submittedName>
</protein>
<reference evidence="15 16" key="1">
    <citation type="submission" date="2021-01" db="EMBL/GenBank/DDBJ databases">
        <title>Genomic Encyclopedia of Type Strains, Phase IV (KMG-IV): sequencing the most valuable type-strain genomes for metagenomic binning, comparative biology and taxonomic classification.</title>
        <authorList>
            <person name="Goeker M."/>
        </authorList>
    </citation>
    <scope>NUCLEOTIDE SEQUENCE [LARGE SCALE GENOMIC DNA]</scope>
    <source>
        <strain evidence="15 16">DSM 24834</strain>
    </source>
</reference>
<dbReference type="Pfam" id="PF05922">
    <property type="entry name" value="Inhibitor_I9"/>
    <property type="match status" value="1"/>
</dbReference>
<dbReference type="InterPro" id="IPR023827">
    <property type="entry name" value="Peptidase_S8_Asp-AS"/>
</dbReference>
<feature type="compositionally biased region" description="Basic and acidic residues" evidence="10">
    <location>
        <begin position="244"/>
        <end position="259"/>
    </location>
</feature>
<dbReference type="CDD" id="cd02133">
    <property type="entry name" value="PA_C5a_like"/>
    <property type="match status" value="1"/>
</dbReference>
<evidence type="ECO:0000313" key="16">
    <source>
        <dbReference type="Proteomes" id="UP001646157"/>
    </source>
</evidence>
<evidence type="ECO:0000256" key="11">
    <source>
        <dbReference type="SAM" id="SignalP"/>
    </source>
</evidence>
<evidence type="ECO:0000256" key="4">
    <source>
        <dbReference type="ARBA" id="ARBA00022670"/>
    </source>
</evidence>
<dbReference type="InterPro" id="IPR050131">
    <property type="entry name" value="Peptidase_S8_subtilisin-like"/>
</dbReference>
<dbReference type="InterPro" id="IPR034213">
    <property type="entry name" value="S8_Vpr-like"/>
</dbReference>
<dbReference type="SUPFAM" id="SSF52743">
    <property type="entry name" value="Subtilisin-like"/>
    <property type="match status" value="1"/>
</dbReference>
<dbReference type="PANTHER" id="PTHR43806:SF65">
    <property type="entry name" value="SERINE PROTEASE APRX"/>
    <property type="match status" value="1"/>
</dbReference>
<feature type="region of interest" description="Disordered" evidence="10">
    <location>
        <begin position="241"/>
        <end position="266"/>
    </location>
</feature>
<dbReference type="Pfam" id="PF00082">
    <property type="entry name" value="Peptidase_S8"/>
    <property type="match status" value="1"/>
</dbReference>
<dbReference type="Pfam" id="PF02225">
    <property type="entry name" value="PA"/>
    <property type="match status" value="1"/>
</dbReference>
<evidence type="ECO:0000259" key="12">
    <source>
        <dbReference type="Pfam" id="PF00082"/>
    </source>
</evidence>
<feature type="chain" id="PRO_5045283963" evidence="11">
    <location>
        <begin position="31"/>
        <end position="1403"/>
    </location>
</feature>
<sequence>MNKKSSARMLIVALATSLIGASGIPMNVMAESTPGFKQVKDVEKVLINLSDEQRKALKQIEAKPNFEIAPTINTNSDGLVDVIVEFNQAPAKVEVMKQSAKGVRTTTKAAAAKVEKAHHEFKESFNSMKNKKGASPQLKEAKITKEYRSVITGVAMTIPGNEIEGLLASGVVKRVWKDEVVQLDLPSKKEYASKSKMMDSIPQINVDKLHAEEVTGEGIKVGVLDTGIDYNHPDLQDAYGGYKESSDSDPKTVDPETVKGWDFIDNDADPMETTYDDWKNSGQPEINPSSGTVYYTEHGTHVSGTIAGEQKNNVDYAVKGVAPDVDLYGYRVLGPYGSGATSGILAGIDKAIADEMDVINLSLGAATNDPLYPTSVAVNNAMLSGVVTVVAAGNSGPNEKTLGSPGAAALGITVGASDFAMNIPTFESMSANRQTFENVMLLGKNLTDDLKALQNQSKQVVFAGLGYADDFEGKDFKGKIALIQRGEIAFVDKMNHAKEAGAEAVIIYNNVDGEIQAYIGEGSEFIPTFRMTKADGERLKGLGNNVSLTFGELASVQTEGDNLAGFSSRGPVNGSYDIKPDVVAPGVAIFSTIPEYINSPEEGDNYTAAYARLQGTSMATPHVAGVAALMLQEHPEYSPFDVKAALMNTAEDLNGDVSVYEQGAGRVDAYDAVRTDVSIKVMDKTENLENGEVVEIKEETASISFGSHYKTGDAIQDSSKVIIENRGNEEKSFKVEVEYHGERTGIKDGEKNGIQVEVPESLKISGGGSKEVLPKITVPQNAEEGRYEGFIHMTNTNGSSETYQIPFAIRVTGKGFEYFETDRPAVANNTPKWQYYNPIVMGTFEMKSPINMIDIIVKDSQSGEAIGLVSTIKDDTAKPDQRYFLNPAFTGVVFPFTNDPDNPIAEEYIELPEGEYVLEIIGHDKEGGTYSADTPIIVDNTKPEVNFDKAPGVYEISEEMYTEEFGKKAFWIHGNVQDKTVDVLQSKGLEYDQSSNKFLIATGFREYFNCCFPPADSKGDTEFGIEPTDIANGPLRLSLAATDIAANVNYQRYIFMQEGTEYLTSDYNKKEVKLGDSVTMTLSLNNVKNLVSGEYSVEFKGEQYSFETVELNDAVMNYAKENGLEASLKEAEVKEGSFYSTVNVGAEINGEGFTGLNEDMPFLDVTFKVIRDDWFYGNDKLKVTNSNYTKAGESDPVSLPYYSTSYFDFVSEHSKIEGYIKPEAFLKPGSITLPYGVAEEIGAKVYALSPDGEKYEGTIDSRGKYIILGVPADGKKYNVVVDVPGHLKTYTSFTSGYSYKGNHYGKFISTNFKINLAGDVDGNSMIDISDAIISVFSYGKEGVGVNKGDINQDGKVDEIDIRFIEKNFLEKGPDAKKNKKPKEKHGNVTLEKLLRSIGLDLKG</sequence>
<evidence type="ECO:0000256" key="8">
    <source>
        <dbReference type="PROSITE-ProRule" id="PRU01240"/>
    </source>
</evidence>
<feature type="signal peptide" evidence="11">
    <location>
        <begin position="1"/>
        <end position="30"/>
    </location>
</feature>
<keyword evidence="6 8" id="KW-0378">Hydrolase</keyword>
<keyword evidence="2" id="KW-0134">Cell wall</keyword>
<feature type="domain" description="PA" evidence="13">
    <location>
        <begin position="465"/>
        <end position="539"/>
    </location>
</feature>
<dbReference type="InterPro" id="IPR036852">
    <property type="entry name" value="Peptidase_S8/S53_dom_sf"/>
</dbReference>
<dbReference type="Proteomes" id="UP001646157">
    <property type="component" value="Unassembled WGS sequence"/>
</dbReference>
<dbReference type="EMBL" id="JAFBDZ010000002">
    <property type="protein sequence ID" value="MBM7585938.1"/>
    <property type="molecule type" value="Genomic_DNA"/>
</dbReference>
<feature type="active site" description="Charge relay system" evidence="8">
    <location>
        <position position="225"/>
    </location>
</feature>
<proteinExistence type="inferred from homology"/>
<dbReference type="PROSITE" id="PS00138">
    <property type="entry name" value="SUBTILASE_SER"/>
    <property type="match status" value="1"/>
</dbReference>
<dbReference type="PROSITE" id="PS51892">
    <property type="entry name" value="SUBTILASE"/>
    <property type="match status" value="1"/>
</dbReference>
<dbReference type="GO" id="GO:0008233">
    <property type="term" value="F:peptidase activity"/>
    <property type="evidence" value="ECO:0007669"/>
    <property type="project" value="UniProtKB-KW"/>
</dbReference>
<name>A0ABS2NDP9_9BACI</name>
<evidence type="ECO:0000256" key="3">
    <source>
        <dbReference type="ARBA" id="ARBA00022525"/>
    </source>
</evidence>
<accession>A0ABS2NDP9</accession>
<evidence type="ECO:0000313" key="15">
    <source>
        <dbReference type="EMBL" id="MBM7585938.1"/>
    </source>
</evidence>
<evidence type="ECO:0000259" key="13">
    <source>
        <dbReference type="Pfam" id="PF02225"/>
    </source>
</evidence>
<evidence type="ECO:0000256" key="5">
    <source>
        <dbReference type="ARBA" id="ARBA00022729"/>
    </source>
</evidence>
<feature type="active site" description="Charge relay system" evidence="8">
    <location>
        <position position="617"/>
    </location>
</feature>
<dbReference type="PROSITE" id="PS00137">
    <property type="entry name" value="SUBTILASE_HIS"/>
    <property type="match status" value="1"/>
</dbReference>
<dbReference type="InterPro" id="IPR003137">
    <property type="entry name" value="PA_domain"/>
</dbReference>
<dbReference type="InterPro" id="IPR010259">
    <property type="entry name" value="S8pro/Inhibitor_I9"/>
</dbReference>
<dbReference type="Gene3D" id="2.60.40.4130">
    <property type="match status" value="1"/>
</dbReference>
<keyword evidence="4 8" id="KW-0645">Protease</keyword>
<evidence type="ECO:0000256" key="7">
    <source>
        <dbReference type="ARBA" id="ARBA00022825"/>
    </source>
</evidence>
<keyword evidence="7 8" id="KW-0720">Serine protease</keyword>
<evidence type="ECO:0000259" key="14">
    <source>
        <dbReference type="Pfam" id="PF05922"/>
    </source>
</evidence>
<dbReference type="InterPro" id="IPR015500">
    <property type="entry name" value="Peptidase_S8_subtilisin-rel"/>
</dbReference>
<dbReference type="SUPFAM" id="SSF63446">
    <property type="entry name" value="Type I dockerin domain"/>
    <property type="match status" value="1"/>
</dbReference>
<keyword evidence="5 11" id="KW-0732">Signal</keyword>
<dbReference type="PANTHER" id="PTHR43806">
    <property type="entry name" value="PEPTIDASE S8"/>
    <property type="match status" value="1"/>
</dbReference>
<dbReference type="RefSeq" id="WP_205172843.1">
    <property type="nucleotide sequence ID" value="NZ_JAFBDZ010000002.1"/>
</dbReference>
<evidence type="ECO:0000256" key="1">
    <source>
        <dbReference type="ARBA" id="ARBA00011073"/>
    </source>
</evidence>
<dbReference type="InterPro" id="IPR000209">
    <property type="entry name" value="Peptidase_S8/S53_dom"/>
</dbReference>
<dbReference type="InterPro" id="IPR036439">
    <property type="entry name" value="Dockerin_dom_sf"/>
</dbReference>